<accession>A0AC35TYD7</accession>
<evidence type="ECO:0000313" key="2">
    <source>
        <dbReference type="WBParaSite" id="RSKR_0000579600.1"/>
    </source>
</evidence>
<proteinExistence type="predicted"/>
<evidence type="ECO:0000313" key="1">
    <source>
        <dbReference type="Proteomes" id="UP000095286"/>
    </source>
</evidence>
<dbReference type="WBParaSite" id="RSKR_0000579600.1">
    <property type="protein sequence ID" value="RSKR_0000579600.1"/>
    <property type="gene ID" value="RSKR_0000579600"/>
</dbReference>
<organism evidence="1 2">
    <name type="scientific">Rhabditophanes sp. KR3021</name>
    <dbReference type="NCBI Taxonomy" id="114890"/>
    <lineage>
        <taxon>Eukaryota</taxon>
        <taxon>Metazoa</taxon>
        <taxon>Ecdysozoa</taxon>
        <taxon>Nematoda</taxon>
        <taxon>Chromadorea</taxon>
        <taxon>Rhabditida</taxon>
        <taxon>Tylenchina</taxon>
        <taxon>Panagrolaimomorpha</taxon>
        <taxon>Strongyloidoidea</taxon>
        <taxon>Alloionematidae</taxon>
        <taxon>Rhabditophanes</taxon>
    </lineage>
</organism>
<sequence length="744" mass="82927">MFSGMNSHIHHHQNQINGLPFPYINHNLNLNNGNNNTSMAMALANSSQMLDSANPNQINNLQFAQQLNLLGNLHKIYMNQLPKTQPGQDNTHKNEINWDTTNSLINNQPNPRISINFLNSNNSTFKLGPSTPLPNSTPPPPTISAKSKKDTLSGPPKRTTTRTRGGPAQKTAKVWRFFDELTTSEEQAATCKICLKTIKATNSSTTGMIRHLRSCHHEEYQVLQEARLTSMLEKVGKLDENEGLSRIMFEDPTAAIAELQKQHANDLKKEFLNKNNLMKIIVQKISKRDKGKHSCSESEETSTPLEVKEDVKMEPDATQHLEVPLDYSVKPDKMLQQVYDMAMKCEEEKKRGWEMSSLSMMNLEHTNQTKNQMGKRGRMTGVGYAASTSNDTDEESPPSKRKYNKRSRKQSCVLVEKKNGCGNDYGTIDTITNSLALLCSNDGLEAEVIYRKGFGSFLNVIAPTYSLPDINHFKSIVNHHIQANFFSSSFRQNNPLLNISGLLAKINDSQGESTLMHSPTATVTSVGTSSSIISNNGEGYDVLIPMAENNSSFKDYGSEGVKNCQLLTINDPYSSVMLMNSVRNQYVSNDFSHSIDLSHDREQEKEGTDCESVSSIDSDLSLITVVQDFLKAIKYENDSSEVVITIKNSVSFVQLLGQNEGLKNLLCNGNKDNKIGEAVKDSLDMELVIKYANIISAIVFTDDNWERIAEINETASIPFFNSFTKSSKTILGDLHKCLAEPSQN</sequence>
<name>A0AC35TYD7_9BILA</name>
<reference evidence="2" key="1">
    <citation type="submission" date="2016-11" db="UniProtKB">
        <authorList>
            <consortium name="WormBaseParasite"/>
        </authorList>
    </citation>
    <scope>IDENTIFICATION</scope>
    <source>
        <strain evidence="2">KR3021</strain>
    </source>
</reference>
<dbReference type="Proteomes" id="UP000095286">
    <property type="component" value="Unplaced"/>
</dbReference>
<protein>
    <submittedName>
        <fullName evidence="2">BED-type domain-containing protein</fullName>
    </submittedName>
</protein>